<dbReference type="PROSITE" id="PS50005">
    <property type="entry name" value="TPR"/>
    <property type="match status" value="2"/>
</dbReference>
<dbReference type="PANTHER" id="PTHR45831">
    <property type="entry name" value="LD24721P"/>
    <property type="match status" value="1"/>
</dbReference>
<dbReference type="SUPFAM" id="SSF48452">
    <property type="entry name" value="TPR-like"/>
    <property type="match status" value="1"/>
</dbReference>
<dbReference type="STRING" id="101127.A0A1X2G4X9"/>
<dbReference type="GO" id="GO:0060090">
    <property type="term" value="F:molecular adaptor activity"/>
    <property type="evidence" value="ECO:0007669"/>
    <property type="project" value="TreeGrafter"/>
</dbReference>
<keyword evidence="2 3" id="KW-0802">TPR repeat</keyword>
<dbReference type="SMART" id="SM00028">
    <property type="entry name" value="TPR"/>
    <property type="match status" value="2"/>
</dbReference>
<dbReference type="OrthoDB" id="2335338at2759"/>
<accession>A0A1X2G4X9</accession>
<feature type="region of interest" description="Disordered" evidence="4">
    <location>
        <begin position="1"/>
        <end position="33"/>
    </location>
</feature>
<evidence type="ECO:0000256" key="2">
    <source>
        <dbReference type="ARBA" id="ARBA00022803"/>
    </source>
</evidence>
<protein>
    <submittedName>
        <fullName evidence="5">TPR-like protein</fullName>
    </submittedName>
</protein>
<dbReference type="Proteomes" id="UP000242146">
    <property type="component" value="Unassembled WGS sequence"/>
</dbReference>
<dbReference type="PROSITE" id="PS50293">
    <property type="entry name" value="TPR_REGION"/>
    <property type="match status" value="1"/>
</dbReference>
<dbReference type="Gene3D" id="1.25.40.10">
    <property type="entry name" value="Tetratricopeptide repeat domain"/>
    <property type="match status" value="1"/>
</dbReference>
<evidence type="ECO:0000313" key="5">
    <source>
        <dbReference type="EMBL" id="ORX44959.1"/>
    </source>
</evidence>
<evidence type="ECO:0000256" key="3">
    <source>
        <dbReference type="PROSITE-ProRule" id="PRU00339"/>
    </source>
</evidence>
<evidence type="ECO:0000313" key="6">
    <source>
        <dbReference type="Proteomes" id="UP000242146"/>
    </source>
</evidence>
<dbReference type="InterPro" id="IPR047150">
    <property type="entry name" value="SGT"/>
</dbReference>
<dbReference type="Pfam" id="PF00515">
    <property type="entry name" value="TPR_1"/>
    <property type="match status" value="2"/>
</dbReference>
<comment type="caution">
    <text evidence="5">The sequence shown here is derived from an EMBL/GenBank/DDBJ whole genome shotgun (WGS) entry which is preliminary data.</text>
</comment>
<feature type="region of interest" description="Disordered" evidence="4">
    <location>
        <begin position="82"/>
        <end position="112"/>
    </location>
</feature>
<dbReference type="PANTHER" id="PTHR45831:SF2">
    <property type="entry name" value="LD24721P"/>
    <property type="match status" value="1"/>
</dbReference>
<keyword evidence="1" id="KW-0677">Repeat</keyword>
<feature type="compositionally biased region" description="Basic and acidic residues" evidence="4">
    <location>
        <begin position="23"/>
        <end position="33"/>
    </location>
</feature>
<evidence type="ECO:0000256" key="1">
    <source>
        <dbReference type="ARBA" id="ARBA00022737"/>
    </source>
</evidence>
<feature type="repeat" description="TPR" evidence="3">
    <location>
        <begin position="8"/>
        <end position="41"/>
    </location>
</feature>
<dbReference type="InterPro" id="IPR011990">
    <property type="entry name" value="TPR-like_helical_dom_sf"/>
</dbReference>
<sequence>MNKQESDPPPYFNSAAAYSQQGDHQKAVDDAKKAAEIDPSYSKAYSRMGHAYFCLEKYDEAVTAYEKGLELDPNNQTIKSSLATAKAKADRQSLSTTDRGDAGAGGAGGFPGLGGGMPDLGSLLNNPQLMNMAQQMMQSGALDQFMNNPEMARMAQQMMGGGGGGAGGPNLSEMMNNPELMNMARNFMGGSGRNNNGANGDQ</sequence>
<gene>
    <name evidence="5" type="ORF">DM01DRAFT_1177913</name>
</gene>
<name>A0A1X2G4X9_9FUNG</name>
<feature type="compositionally biased region" description="Gly residues" evidence="4">
    <location>
        <begin position="102"/>
        <end position="112"/>
    </location>
</feature>
<organism evidence="5 6">
    <name type="scientific">Hesseltinella vesiculosa</name>
    <dbReference type="NCBI Taxonomy" id="101127"/>
    <lineage>
        <taxon>Eukaryota</taxon>
        <taxon>Fungi</taxon>
        <taxon>Fungi incertae sedis</taxon>
        <taxon>Mucoromycota</taxon>
        <taxon>Mucoromycotina</taxon>
        <taxon>Mucoromycetes</taxon>
        <taxon>Mucorales</taxon>
        <taxon>Cunninghamellaceae</taxon>
        <taxon>Hesseltinella</taxon>
    </lineage>
</organism>
<dbReference type="GO" id="GO:0016020">
    <property type="term" value="C:membrane"/>
    <property type="evidence" value="ECO:0007669"/>
    <property type="project" value="TreeGrafter"/>
</dbReference>
<keyword evidence="6" id="KW-1185">Reference proteome</keyword>
<dbReference type="GO" id="GO:0072380">
    <property type="term" value="C:TRC complex"/>
    <property type="evidence" value="ECO:0007669"/>
    <property type="project" value="TreeGrafter"/>
</dbReference>
<dbReference type="GO" id="GO:0006620">
    <property type="term" value="P:post-translational protein targeting to endoplasmic reticulum membrane"/>
    <property type="evidence" value="ECO:0007669"/>
    <property type="project" value="TreeGrafter"/>
</dbReference>
<feature type="repeat" description="TPR" evidence="3">
    <location>
        <begin position="42"/>
        <end position="75"/>
    </location>
</feature>
<dbReference type="InterPro" id="IPR019734">
    <property type="entry name" value="TPR_rpt"/>
</dbReference>
<evidence type="ECO:0000256" key="4">
    <source>
        <dbReference type="SAM" id="MobiDB-lite"/>
    </source>
</evidence>
<dbReference type="AlphaFoldDB" id="A0A1X2G4X9"/>
<reference evidence="5 6" key="1">
    <citation type="submission" date="2016-07" db="EMBL/GenBank/DDBJ databases">
        <title>Pervasive Adenine N6-methylation of Active Genes in Fungi.</title>
        <authorList>
            <consortium name="DOE Joint Genome Institute"/>
            <person name="Mondo S.J."/>
            <person name="Dannebaum R.O."/>
            <person name="Kuo R.C."/>
            <person name="Labutti K."/>
            <person name="Haridas S."/>
            <person name="Kuo A."/>
            <person name="Salamov A."/>
            <person name="Ahrendt S.R."/>
            <person name="Lipzen A."/>
            <person name="Sullivan W."/>
            <person name="Andreopoulos W.B."/>
            <person name="Clum A."/>
            <person name="Lindquist E."/>
            <person name="Daum C."/>
            <person name="Ramamoorthy G.K."/>
            <person name="Gryganskyi A."/>
            <person name="Culley D."/>
            <person name="Magnuson J.K."/>
            <person name="James T.Y."/>
            <person name="O'Malley M.A."/>
            <person name="Stajich J.E."/>
            <person name="Spatafora J.W."/>
            <person name="Visel A."/>
            <person name="Grigoriev I.V."/>
        </authorList>
    </citation>
    <scope>NUCLEOTIDE SEQUENCE [LARGE SCALE GENOMIC DNA]</scope>
    <source>
        <strain evidence="5 6">NRRL 3301</strain>
    </source>
</reference>
<proteinExistence type="predicted"/>
<dbReference type="EMBL" id="MCGT01000045">
    <property type="protein sequence ID" value="ORX44959.1"/>
    <property type="molecule type" value="Genomic_DNA"/>
</dbReference>